<dbReference type="EMBL" id="PTRA01000001">
    <property type="protein sequence ID" value="PQA59228.1"/>
    <property type="molecule type" value="Genomic_DNA"/>
</dbReference>
<keyword evidence="1" id="KW-1133">Transmembrane helix</keyword>
<sequence>MIRWSGKRLIVNILLFGIFLLAAYYLWFPPIWACQTVRFRGFSKVAPSVYASDHVSTQRRDSLLHFITQARKRVSGFWGDQRGEATIIFCSNREEYQKFCLLYEGAGCSLGTPTGSWIVLNPDGLNVDVIAHEMCHDELFARLGWMKAKSSLPQWFDEGVALMVDYRYSDPDLSRRYNGYVQEWDILTNHGKTAPHLQDIVTLNGFFGTHRGQADANRTAQSYVTSGKEVSRWLGLVGQAGLQRLVQQVRDGYEFDGAYREIEQYHRPKL</sequence>
<evidence type="ECO:0000256" key="1">
    <source>
        <dbReference type="SAM" id="Phobius"/>
    </source>
</evidence>
<organism evidence="2 3">
    <name type="scientific">Siphonobacter curvatus</name>
    <dbReference type="NCBI Taxonomy" id="2094562"/>
    <lineage>
        <taxon>Bacteria</taxon>
        <taxon>Pseudomonadati</taxon>
        <taxon>Bacteroidota</taxon>
        <taxon>Cytophagia</taxon>
        <taxon>Cytophagales</taxon>
        <taxon>Cytophagaceae</taxon>
        <taxon>Siphonobacter</taxon>
    </lineage>
</organism>
<dbReference type="AlphaFoldDB" id="A0A2S7INP2"/>
<keyword evidence="1" id="KW-0812">Transmembrane</keyword>
<evidence type="ECO:0008006" key="4">
    <source>
        <dbReference type="Google" id="ProtNLM"/>
    </source>
</evidence>
<reference evidence="3" key="1">
    <citation type="submission" date="2018-02" db="EMBL/GenBank/DDBJ databases">
        <title>Genome sequencing of Solimonas sp. HR-BB.</title>
        <authorList>
            <person name="Lee Y."/>
            <person name="Jeon C.O."/>
        </authorList>
    </citation>
    <scope>NUCLEOTIDE SEQUENCE [LARGE SCALE GENOMIC DNA]</scope>
    <source>
        <strain evidence="3">HR-U</strain>
    </source>
</reference>
<gene>
    <name evidence="2" type="ORF">C5O19_06130</name>
</gene>
<evidence type="ECO:0000313" key="3">
    <source>
        <dbReference type="Proteomes" id="UP000239590"/>
    </source>
</evidence>
<feature type="transmembrane region" description="Helical" evidence="1">
    <location>
        <begin position="9"/>
        <end position="28"/>
    </location>
</feature>
<evidence type="ECO:0000313" key="2">
    <source>
        <dbReference type="EMBL" id="PQA59228.1"/>
    </source>
</evidence>
<comment type="caution">
    <text evidence="2">The sequence shown here is derived from an EMBL/GenBank/DDBJ whole genome shotgun (WGS) entry which is preliminary data.</text>
</comment>
<proteinExistence type="predicted"/>
<keyword evidence="3" id="KW-1185">Reference proteome</keyword>
<dbReference type="Proteomes" id="UP000239590">
    <property type="component" value="Unassembled WGS sequence"/>
</dbReference>
<protein>
    <recommendedName>
        <fullName evidence="4">DUF1570 domain-containing protein</fullName>
    </recommendedName>
</protein>
<name>A0A2S7INP2_9BACT</name>
<dbReference type="RefSeq" id="WP_104710560.1">
    <property type="nucleotide sequence ID" value="NZ_PTRA01000001.1"/>
</dbReference>
<dbReference type="OrthoDB" id="43895at2"/>
<accession>A0A2S7INP2</accession>
<keyword evidence="1" id="KW-0472">Membrane</keyword>